<evidence type="ECO:0000313" key="2">
    <source>
        <dbReference type="EMBL" id="CAD9171205.1"/>
    </source>
</evidence>
<sequence>MPLHVSRSLPEIPPGPADYSPAKPQRVSPKASFPRTRRWTKDLTDHVPGPTDYHKTQRSGSVMWNNPRQPRFSSVPRGCGSQRLPPINPGPGAYTPNKSLASGHRQSFGRCKRWEEEKKREPEESPGPTSYRSTRGERLVQKTQPRQPKFSEVPRGSLPVDLLMARASSALM</sequence>
<dbReference type="Pfam" id="PF07004">
    <property type="entry name" value="SHIPPO-rpt"/>
    <property type="match status" value="2"/>
</dbReference>
<protein>
    <submittedName>
        <fullName evidence="2">Uncharacterized protein</fullName>
    </submittedName>
</protein>
<proteinExistence type="predicted"/>
<dbReference type="InterPro" id="IPR010736">
    <property type="entry name" value="SHIPPO-rpt"/>
</dbReference>
<dbReference type="AlphaFoldDB" id="A0A7S1RNI2"/>
<name>A0A7S1RNI2_ALECA</name>
<organism evidence="2">
    <name type="scientific">Alexandrium catenella</name>
    <name type="common">Red tide dinoflagellate</name>
    <name type="synonym">Gonyaulax catenella</name>
    <dbReference type="NCBI Taxonomy" id="2925"/>
    <lineage>
        <taxon>Eukaryota</taxon>
        <taxon>Sar</taxon>
        <taxon>Alveolata</taxon>
        <taxon>Dinophyceae</taxon>
        <taxon>Gonyaulacales</taxon>
        <taxon>Pyrocystaceae</taxon>
        <taxon>Alexandrium</taxon>
    </lineage>
</organism>
<feature type="compositionally biased region" description="Polar residues" evidence="1">
    <location>
        <begin position="58"/>
        <end position="72"/>
    </location>
</feature>
<gene>
    <name evidence="2" type="ORF">ACAT0790_LOCUS47974</name>
</gene>
<accession>A0A7S1RNI2</accession>
<dbReference type="EMBL" id="HBGE01080379">
    <property type="protein sequence ID" value="CAD9171205.1"/>
    <property type="molecule type" value="Transcribed_RNA"/>
</dbReference>
<reference evidence="2" key="1">
    <citation type="submission" date="2021-01" db="EMBL/GenBank/DDBJ databases">
        <authorList>
            <person name="Corre E."/>
            <person name="Pelletier E."/>
            <person name="Niang G."/>
            <person name="Scheremetjew M."/>
            <person name="Finn R."/>
            <person name="Kale V."/>
            <person name="Holt S."/>
            <person name="Cochrane G."/>
            <person name="Meng A."/>
            <person name="Brown T."/>
            <person name="Cohen L."/>
        </authorList>
    </citation>
    <scope>NUCLEOTIDE SEQUENCE</scope>
    <source>
        <strain evidence="2">OF101</strain>
    </source>
</reference>
<evidence type="ECO:0000256" key="1">
    <source>
        <dbReference type="SAM" id="MobiDB-lite"/>
    </source>
</evidence>
<feature type="region of interest" description="Disordered" evidence="1">
    <location>
        <begin position="1"/>
        <end position="158"/>
    </location>
</feature>
<feature type="compositionally biased region" description="Basic and acidic residues" evidence="1">
    <location>
        <begin position="112"/>
        <end position="123"/>
    </location>
</feature>